<organism evidence="2 3">
    <name type="scientific">Hydrocarboniphaga effusa AP103</name>
    <dbReference type="NCBI Taxonomy" id="1172194"/>
    <lineage>
        <taxon>Bacteria</taxon>
        <taxon>Pseudomonadati</taxon>
        <taxon>Pseudomonadota</taxon>
        <taxon>Gammaproteobacteria</taxon>
        <taxon>Nevskiales</taxon>
        <taxon>Nevskiaceae</taxon>
        <taxon>Hydrocarboniphaga</taxon>
    </lineage>
</organism>
<proteinExistence type="predicted"/>
<keyword evidence="3" id="KW-1185">Reference proteome</keyword>
<keyword evidence="1" id="KW-1133">Transmembrane helix</keyword>
<dbReference type="AlphaFoldDB" id="I7ZGX3"/>
<comment type="caution">
    <text evidence="2">The sequence shown here is derived from an EMBL/GenBank/DDBJ whole genome shotgun (WGS) entry which is preliminary data.</text>
</comment>
<dbReference type="RefSeq" id="WP_007184240.1">
    <property type="nucleotide sequence ID" value="NZ_AKGD01000001.1"/>
</dbReference>
<accession>I7ZGX3</accession>
<dbReference type="EMBL" id="AKGD01000001">
    <property type="protein sequence ID" value="EIT71149.1"/>
    <property type="molecule type" value="Genomic_DNA"/>
</dbReference>
<name>I7ZGX3_9GAMM</name>
<protein>
    <submittedName>
        <fullName evidence="2">Uncharacterized protein</fullName>
    </submittedName>
</protein>
<gene>
    <name evidence="2" type="ORF">WQQ_12860</name>
</gene>
<keyword evidence="1" id="KW-0812">Transmembrane</keyword>
<keyword evidence="1" id="KW-0472">Membrane</keyword>
<dbReference type="STRING" id="1172194.WQQ_12860"/>
<dbReference type="Proteomes" id="UP000003704">
    <property type="component" value="Unassembled WGS sequence"/>
</dbReference>
<evidence type="ECO:0000313" key="2">
    <source>
        <dbReference type="EMBL" id="EIT71149.1"/>
    </source>
</evidence>
<sequence length="76" mass="7575">MNPTPAPEPPNKRPNSFQLLGGILAAAVGIRGNSARGSGFADASTASILGALLIFCTVVGACGYAFVKAVENAVAN</sequence>
<reference evidence="2 3" key="1">
    <citation type="journal article" date="2012" name="J. Bacteriol.">
        <title>Genome Sequence of n-Alkane-Degrading Hydrocarboniphaga effusa Strain AP103T (ATCC BAA-332T).</title>
        <authorList>
            <person name="Chang H.K."/>
            <person name="Zylstra G.J."/>
            <person name="Chae J.C."/>
        </authorList>
    </citation>
    <scope>NUCLEOTIDE SEQUENCE [LARGE SCALE GENOMIC DNA]</scope>
    <source>
        <strain evidence="2 3">AP103</strain>
    </source>
</reference>
<evidence type="ECO:0000256" key="1">
    <source>
        <dbReference type="SAM" id="Phobius"/>
    </source>
</evidence>
<evidence type="ECO:0000313" key="3">
    <source>
        <dbReference type="Proteomes" id="UP000003704"/>
    </source>
</evidence>
<feature type="transmembrane region" description="Helical" evidence="1">
    <location>
        <begin position="46"/>
        <end position="67"/>
    </location>
</feature>